<keyword evidence="3 7" id="KW-1133">Transmembrane helix</keyword>
<sequence length="541" mass="60019">MPPYQTPAVELELEPEYAPDVPLLDLESPGIHDDAASDVSSLHSHTEPTPNYRFSRWGIHSPRRIVILVALIKFSVILSCMLLIVPFARILEDMMCHVHYQDTSSEIIDEMKCKVDEVQARLGYFNGWNSLLSSIVGLMVAFPYGMMSDKIGRKPTLLFSYSGVAVSFLFGPAALKSSQDALRENPYILLCGCVFQLFGGGIPVMLNTLYAVAADVSTEQDKAKHFLWLTFGATAGGIAGPVISGLLMQQYGPWVPIYLVMTTVPVVLVTLVLLPETLTVNLKNQKAQAERATPTTFKEHMTHGLNELIHSLNMLKNLSVVMILVTFFIQNARFTAYVTIMGQYISKHFGWKLAEVSILLSPLGILNLIILGGLPKIADILVSPRFRMTPFGKDLFLTRVSTGILAFAAFFQGMSHNIVLFLFGLFLGTFGAADSPLARATVTHYVPPEFTSRLYALIGMIEVIGSFIAGPVLAWCFDQGLKRKGFWMGLPWYYIGFLCTLAWVALLFVKPPPRKHSREDPGDIDEDDAEDYMPDAPLRLQ</sequence>
<dbReference type="PROSITE" id="PS50850">
    <property type="entry name" value="MFS"/>
    <property type="match status" value="1"/>
</dbReference>
<feature type="transmembrane region" description="Helical" evidence="7">
    <location>
        <begin position="65"/>
        <end position="85"/>
    </location>
</feature>
<dbReference type="GO" id="GO:0016020">
    <property type="term" value="C:membrane"/>
    <property type="evidence" value="ECO:0007669"/>
    <property type="project" value="UniProtKB-SubCell"/>
</dbReference>
<evidence type="ECO:0000313" key="9">
    <source>
        <dbReference type="EMBL" id="KAH7264279.1"/>
    </source>
</evidence>
<feature type="transmembrane region" description="Helical" evidence="7">
    <location>
        <begin position="254"/>
        <end position="274"/>
    </location>
</feature>
<evidence type="ECO:0000256" key="7">
    <source>
        <dbReference type="SAM" id="Phobius"/>
    </source>
</evidence>
<evidence type="ECO:0000256" key="1">
    <source>
        <dbReference type="ARBA" id="ARBA00004141"/>
    </source>
</evidence>
<dbReference type="Pfam" id="PF07690">
    <property type="entry name" value="MFS_1"/>
    <property type="match status" value="2"/>
</dbReference>
<keyword evidence="10" id="KW-1185">Reference proteome</keyword>
<feature type="transmembrane region" description="Helical" evidence="7">
    <location>
        <begin position="127"/>
        <end position="145"/>
    </location>
</feature>
<reference evidence="9" key="1">
    <citation type="journal article" date="2021" name="Nat. Commun.">
        <title>Genetic determinants of endophytism in the Arabidopsis root mycobiome.</title>
        <authorList>
            <person name="Mesny F."/>
            <person name="Miyauchi S."/>
            <person name="Thiergart T."/>
            <person name="Pickel B."/>
            <person name="Atanasova L."/>
            <person name="Karlsson M."/>
            <person name="Huettel B."/>
            <person name="Barry K.W."/>
            <person name="Haridas S."/>
            <person name="Chen C."/>
            <person name="Bauer D."/>
            <person name="Andreopoulos W."/>
            <person name="Pangilinan J."/>
            <person name="LaButti K."/>
            <person name="Riley R."/>
            <person name="Lipzen A."/>
            <person name="Clum A."/>
            <person name="Drula E."/>
            <person name="Henrissat B."/>
            <person name="Kohler A."/>
            <person name="Grigoriev I.V."/>
            <person name="Martin F.M."/>
            <person name="Hacquard S."/>
        </authorList>
    </citation>
    <scope>NUCLEOTIDE SEQUENCE</scope>
    <source>
        <strain evidence="9">FSSC 5 MPI-SDFR-AT-0091</strain>
    </source>
</reference>
<comment type="subcellular location">
    <subcellularLocation>
        <location evidence="1">Membrane</location>
        <topology evidence="1">Multi-pass membrane protein</topology>
    </subcellularLocation>
</comment>
<evidence type="ECO:0000256" key="4">
    <source>
        <dbReference type="ARBA" id="ARBA00023136"/>
    </source>
</evidence>
<organism evidence="9 10">
    <name type="scientific">Fusarium solani</name>
    <name type="common">Filamentous fungus</name>
    <dbReference type="NCBI Taxonomy" id="169388"/>
    <lineage>
        <taxon>Eukaryota</taxon>
        <taxon>Fungi</taxon>
        <taxon>Dikarya</taxon>
        <taxon>Ascomycota</taxon>
        <taxon>Pezizomycotina</taxon>
        <taxon>Sordariomycetes</taxon>
        <taxon>Hypocreomycetidae</taxon>
        <taxon>Hypocreales</taxon>
        <taxon>Nectriaceae</taxon>
        <taxon>Fusarium</taxon>
        <taxon>Fusarium solani species complex</taxon>
    </lineage>
</organism>
<protein>
    <submittedName>
        <fullName evidence="9">Major facilitator superfamily domain-containing protein</fullName>
    </submittedName>
</protein>
<feature type="transmembrane region" description="Helical" evidence="7">
    <location>
        <begin position="492"/>
        <end position="509"/>
    </location>
</feature>
<evidence type="ECO:0000256" key="6">
    <source>
        <dbReference type="SAM" id="MobiDB-lite"/>
    </source>
</evidence>
<dbReference type="AlphaFoldDB" id="A0A9P9HX59"/>
<keyword evidence="4 7" id="KW-0472">Membrane</keyword>
<dbReference type="OrthoDB" id="3026777at2759"/>
<feature type="transmembrane region" description="Helical" evidence="7">
    <location>
        <begin position="356"/>
        <end position="374"/>
    </location>
</feature>
<dbReference type="InterPro" id="IPR011701">
    <property type="entry name" value="MFS"/>
</dbReference>
<evidence type="ECO:0000256" key="5">
    <source>
        <dbReference type="ARBA" id="ARBA00023180"/>
    </source>
</evidence>
<evidence type="ECO:0000259" key="8">
    <source>
        <dbReference type="PROSITE" id="PS50850"/>
    </source>
</evidence>
<keyword evidence="5" id="KW-0325">Glycoprotein</keyword>
<feature type="transmembrane region" description="Helical" evidence="7">
    <location>
        <begin position="187"/>
        <end position="214"/>
    </location>
</feature>
<proteinExistence type="predicted"/>
<dbReference type="SUPFAM" id="SSF103473">
    <property type="entry name" value="MFS general substrate transporter"/>
    <property type="match status" value="1"/>
</dbReference>
<dbReference type="PANTHER" id="PTHR23507">
    <property type="entry name" value="ZGC:174356"/>
    <property type="match status" value="1"/>
</dbReference>
<feature type="transmembrane region" description="Helical" evidence="7">
    <location>
        <begin position="226"/>
        <end position="248"/>
    </location>
</feature>
<accession>A0A9P9HX59</accession>
<dbReference type="Proteomes" id="UP000736672">
    <property type="component" value="Unassembled WGS sequence"/>
</dbReference>
<evidence type="ECO:0000256" key="2">
    <source>
        <dbReference type="ARBA" id="ARBA00022692"/>
    </source>
</evidence>
<evidence type="ECO:0000313" key="10">
    <source>
        <dbReference type="Proteomes" id="UP000736672"/>
    </source>
</evidence>
<feature type="region of interest" description="Disordered" evidence="6">
    <location>
        <begin position="514"/>
        <end position="541"/>
    </location>
</feature>
<feature type="transmembrane region" description="Helical" evidence="7">
    <location>
        <begin position="318"/>
        <end position="336"/>
    </location>
</feature>
<dbReference type="PANTHER" id="PTHR23507:SF1">
    <property type="entry name" value="FI18259P1-RELATED"/>
    <property type="match status" value="1"/>
</dbReference>
<feature type="transmembrane region" description="Helical" evidence="7">
    <location>
        <begin position="395"/>
        <end position="412"/>
    </location>
</feature>
<dbReference type="InterPro" id="IPR020846">
    <property type="entry name" value="MFS_dom"/>
</dbReference>
<dbReference type="Gene3D" id="1.20.1250.20">
    <property type="entry name" value="MFS general substrate transporter like domains"/>
    <property type="match status" value="1"/>
</dbReference>
<feature type="transmembrane region" description="Helical" evidence="7">
    <location>
        <begin position="157"/>
        <end position="175"/>
    </location>
</feature>
<feature type="domain" description="Major facilitator superfamily (MFS) profile" evidence="8">
    <location>
        <begin position="65"/>
        <end position="514"/>
    </location>
</feature>
<feature type="compositionally biased region" description="Acidic residues" evidence="6">
    <location>
        <begin position="522"/>
        <end position="533"/>
    </location>
</feature>
<name>A0A9P9HX59_FUSSL</name>
<comment type="caution">
    <text evidence="9">The sequence shown here is derived from an EMBL/GenBank/DDBJ whole genome shotgun (WGS) entry which is preliminary data.</text>
</comment>
<feature type="transmembrane region" description="Helical" evidence="7">
    <location>
        <begin position="454"/>
        <end position="472"/>
    </location>
</feature>
<keyword evidence="2 7" id="KW-0812">Transmembrane</keyword>
<evidence type="ECO:0000256" key="3">
    <source>
        <dbReference type="ARBA" id="ARBA00022989"/>
    </source>
</evidence>
<gene>
    <name evidence="9" type="ORF">B0J15DRAFT_490453</name>
</gene>
<dbReference type="GO" id="GO:0022857">
    <property type="term" value="F:transmembrane transporter activity"/>
    <property type="evidence" value="ECO:0007669"/>
    <property type="project" value="InterPro"/>
</dbReference>
<dbReference type="InterPro" id="IPR036259">
    <property type="entry name" value="MFS_trans_sf"/>
</dbReference>
<dbReference type="EMBL" id="JAGTJS010000007">
    <property type="protein sequence ID" value="KAH7264279.1"/>
    <property type="molecule type" value="Genomic_DNA"/>
</dbReference>
<feature type="transmembrane region" description="Helical" evidence="7">
    <location>
        <begin position="418"/>
        <end position="442"/>
    </location>
</feature>